<dbReference type="PANTHER" id="PTHR40624:SF1">
    <property type="entry name" value="BIOSYNTHESIS MONOOXYGENASE, PUTATIVE (AFU_ORTHOLOGUE AFUA_1G12025)-RELATED"/>
    <property type="match status" value="1"/>
</dbReference>
<reference evidence="2 3" key="1">
    <citation type="submission" date="2024-07" db="EMBL/GenBank/DDBJ databases">
        <title>Section-level genome sequencing and comparative genomics of Aspergillus sections Usti and Cavernicolus.</title>
        <authorList>
            <consortium name="Lawrence Berkeley National Laboratory"/>
            <person name="Nybo J.L."/>
            <person name="Vesth T.C."/>
            <person name="Theobald S."/>
            <person name="Frisvad J.C."/>
            <person name="Larsen T.O."/>
            <person name="Kjaerboelling I."/>
            <person name="Rothschild-Mancinelli K."/>
            <person name="Lyhne E.K."/>
            <person name="Kogle M.E."/>
            <person name="Barry K."/>
            <person name="Clum A."/>
            <person name="Na H."/>
            <person name="Ledsgaard L."/>
            <person name="Lin J."/>
            <person name="Lipzen A."/>
            <person name="Kuo A."/>
            <person name="Riley R."/>
            <person name="Mondo S."/>
            <person name="Labutti K."/>
            <person name="Haridas S."/>
            <person name="Pangalinan J."/>
            <person name="Salamov A.A."/>
            <person name="Simmons B.A."/>
            <person name="Magnuson J.K."/>
            <person name="Chen J."/>
            <person name="Drula E."/>
            <person name="Henrissat B."/>
            <person name="Wiebenga A."/>
            <person name="Lubbers R.J."/>
            <person name="Gomes A.C."/>
            <person name="Makela M.R."/>
            <person name="Stajich J."/>
            <person name="Grigoriev I.V."/>
            <person name="Mortensen U.H."/>
            <person name="De Vries R.P."/>
            <person name="Baker S.E."/>
            <person name="Andersen M.R."/>
        </authorList>
    </citation>
    <scope>NUCLEOTIDE SEQUENCE [LARGE SCALE GENOMIC DNA]</scope>
    <source>
        <strain evidence="2 3">CBS 209.92</strain>
    </source>
</reference>
<organism evidence="2 3">
    <name type="scientific">Aspergillus keveii</name>
    <dbReference type="NCBI Taxonomy" id="714993"/>
    <lineage>
        <taxon>Eukaryota</taxon>
        <taxon>Fungi</taxon>
        <taxon>Dikarya</taxon>
        <taxon>Ascomycota</taxon>
        <taxon>Pezizomycotina</taxon>
        <taxon>Eurotiomycetes</taxon>
        <taxon>Eurotiomycetidae</taxon>
        <taxon>Eurotiales</taxon>
        <taxon>Aspergillaceae</taxon>
        <taxon>Aspergillus</taxon>
        <taxon>Aspergillus subgen. Nidulantes</taxon>
    </lineage>
</organism>
<dbReference type="Pfam" id="PF03992">
    <property type="entry name" value="ABM"/>
    <property type="match status" value="1"/>
</dbReference>
<evidence type="ECO:0000313" key="2">
    <source>
        <dbReference type="EMBL" id="KAL2784561.1"/>
    </source>
</evidence>
<proteinExistence type="predicted"/>
<evidence type="ECO:0000313" key="3">
    <source>
        <dbReference type="Proteomes" id="UP001610563"/>
    </source>
</evidence>
<evidence type="ECO:0000259" key="1">
    <source>
        <dbReference type="Pfam" id="PF03992"/>
    </source>
</evidence>
<dbReference type="InterPro" id="IPR007138">
    <property type="entry name" value="ABM_dom"/>
</dbReference>
<dbReference type="SUPFAM" id="SSF54909">
    <property type="entry name" value="Dimeric alpha+beta barrel"/>
    <property type="match status" value="1"/>
</dbReference>
<keyword evidence="3" id="KW-1185">Reference proteome</keyword>
<dbReference type="PANTHER" id="PTHR40624">
    <property type="entry name" value="BIOSYNTHESIS MONOOXYGENASE, PUTATIVE (AFU_ORTHOLOGUE AFUA_1G12025)-RELATED"/>
    <property type="match status" value="1"/>
</dbReference>
<dbReference type="Gene3D" id="3.30.70.100">
    <property type="match status" value="2"/>
</dbReference>
<sequence>MYVIAPLSNCASPEKRDRFLEYISAIAPVTLKTEPKCHGYAWFRSAHDNSVVPHHWLRGFEIYEDVEANTETHRASAEYKAFRGAVGPEGLLERPSDLRFWRPLFGYLLQGERVNFSTSASEQYIVTHELTPNPGKKEAVVEQLRMLAQEAEESQVLSFWILHRGDEDTDESLLVFARYRDKDQMLDIEDRSEVQASWKKVHESCTETRQTTWVASGLGFLGR</sequence>
<dbReference type="InterPro" id="IPR011008">
    <property type="entry name" value="Dimeric_a/b-barrel"/>
</dbReference>
<feature type="domain" description="ABM" evidence="1">
    <location>
        <begin position="11"/>
        <end position="83"/>
    </location>
</feature>
<dbReference type="Proteomes" id="UP001610563">
    <property type="component" value="Unassembled WGS sequence"/>
</dbReference>
<comment type="caution">
    <text evidence="2">The sequence shown here is derived from an EMBL/GenBank/DDBJ whole genome shotgun (WGS) entry which is preliminary data.</text>
</comment>
<gene>
    <name evidence="2" type="ORF">BJX66DRAFT_348216</name>
</gene>
<name>A0ABR4FMT6_9EURO</name>
<accession>A0ABR4FMT6</accession>
<protein>
    <recommendedName>
        <fullName evidence="1">ABM domain-containing protein</fullName>
    </recommendedName>
</protein>
<dbReference type="EMBL" id="JBFTWV010000175">
    <property type="protein sequence ID" value="KAL2784561.1"/>
    <property type="molecule type" value="Genomic_DNA"/>
</dbReference>